<evidence type="ECO:0000256" key="10">
    <source>
        <dbReference type="ARBA" id="ARBA00023160"/>
    </source>
</evidence>
<accession>A0A1G7Z3J5</accession>
<sequence length="300" mass="35236">MLLNSHLDHRLEKRFRELYTTHLERSRKIDWSYHEFLPWDRGQDFKSVPYEPGQGNLSEALRIAVETALLTEVNLPWFTSYLCETFKGSFSVMHDFIHTWTAEEDQHSSLLETYLLLTRNGDPRKLHQLRKQTVEHGWVGNFMTPLETLAYTTLQELATMVFYNNVARVAKEQDPVLSTLLRRLAKDEVLHYAFYRDAVKAHLEVDENYIYYIAGVMINFTMPGAVMPDYGERMSVIAREASYGPVEYFDQVFDVLVDYWAIPLLRPSMPEAEDARQRVLRHHERLKKVCARLRATKMRG</sequence>
<dbReference type="GO" id="GO:0005829">
    <property type="term" value="C:cytosol"/>
    <property type="evidence" value="ECO:0007669"/>
    <property type="project" value="TreeGrafter"/>
</dbReference>
<dbReference type="EMBL" id="FNDE01000009">
    <property type="protein sequence ID" value="SDH03165.1"/>
    <property type="molecule type" value="Genomic_DNA"/>
</dbReference>
<dbReference type="InterPro" id="IPR009078">
    <property type="entry name" value="Ferritin-like_SF"/>
</dbReference>
<dbReference type="GO" id="GO:0006633">
    <property type="term" value="P:fatty acid biosynthetic process"/>
    <property type="evidence" value="ECO:0007669"/>
    <property type="project" value="UniProtKB-KW"/>
</dbReference>
<evidence type="ECO:0000256" key="3">
    <source>
        <dbReference type="ARBA" id="ARBA00011738"/>
    </source>
</evidence>
<keyword evidence="5" id="KW-0479">Metal-binding</keyword>
<organism evidence="12 13">
    <name type="scientific">Aneurinibacillus thermoaerophilus</name>
    <dbReference type="NCBI Taxonomy" id="143495"/>
    <lineage>
        <taxon>Bacteria</taxon>
        <taxon>Bacillati</taxon>
        <taxon>Bacillota</taxon>
        <taxon>Bacilli</taxon>
        <taxon>Bacillales</taxon>
        <taxon>Paenibacillaceae</taxon>
        <taxon>Aneurinibacillus group</taxon>
        <taxon>Aneurinibacillus</taxon>
    </lineage>
</organism>
<dbReference type="GeneID" id="97142355"/>
<evidence type="ECO:0000256" key="9">
    <source>
        <dbReference type="ARBA" id="ARBA00023098"/>
    </source>
</evidence>
<comment type="similarity">
    <text evidence="2">Belongs to the fatty acid desaturase type 2 family.</text>
</comment>
<proteinExistence type="inferred from homology"/>
<keyword evidence="14" id="KW-1185">Reference proteome</keyword>
<evidence type="ECO:0000256" key="2">
    <source>
        <dbReference type="ARBA" id="ARBA00008749"/>
    </source>
</evidence>
<dbReference type="Proteomes" id="UP000198956">
    <property type="component" value="Unassembled WGS sequence"/>
</dbReference>
<keyword evidence="7 11" id="KW-0560">Oxidoreductase</keyword>
<dbReference type="InterPro" id="IPR012348">
    <property type="entry name" value="RNR-like"/>
</dbReference>
<evidence type="ECO:0000256" key="8">
    <source>
        <dbReference type="ARBA" id="ARBA00023004"/>
    </source>
</evidence>
<dbReference type="EMBL" id="CP080764">
    <property type="protein sequence ID" value="QYY41866.1"/>
    <property type="molecule type" value="Genomic_DNA"/>
</dbReference>
<dbReference type="RefSeq" id="WP_057898115.1">
    <property type="nucleotide sequence ID" value="NZ_CP080764.1"/>
</dbReference>
<evidence type="ECO:0000313" key="11">
    <source>
        <dbReference type="EMBL" id="QYY41866.1"/>
    </source>
</evidence>
<keyword evidence="6" id="KW-0276">Fatty acid metabolism</keyword>
<dbReference type="Pfam" id="PF03405">
    <property type="entry name" value="FA_desaturase_2"/>
    <property type="match status" value="1"/>
</dbReference>
<dbReference type="AlphaFoldDB" id="A0A1G7Z3J5"/>
<dbReference type="Proteomes" id="UP000826616">
    <property type="component" value="Chromosome"/>
</dbReference>
<evidence type="ECO:0000256" key="7">
    <source>
        <dbReference type="ARBA" id="ARBA00023002"/>
    </source>
</evidence>
<evidence type="ECO:0000313" key="13">
    <source>
        <dbReference type="Proteomes" id="UP000198956"/>
    </source>
</evidence>
<dbReference type="PANTHER" id="PTHR31155:SF9">
    <property type="entry name" value="STEAROYL-[ACYL-CARRIER-PROTEIN] 9-DESATURASE 7, CHLOROPLASTIC"/>
    <property type="match status" value="1"/>
</dbReference>
<evidence type="ECO:0000256" key="4">
    <source>
        <dbReference type="ARBA" id="ARBA00022516"/>
    </source>
</evidence>
<dbReference type="PANTHER" id="PTHR31155">
    <property type="entry name" value="ACYL- ACYL-CARRIER-PROTEIN DESATURASE-RELATED"/>
    <property type="match status" value="1"/>
</dbReference>
<reference evidence="11 14" key="2">
    <citation type="submission" date="2021-08" db="EMBL/GenBank/DDBJ databases">
        <title>Complete genome sequence of the strain Aneurinibacillus thermoaerophilus CCM 8960.</title>
        <authorList>
            <person name="Musilova J."/>
            <person name="Kourilova X."/>
            <person name="Pernicova I."/>
            <person name="Bezdicek M."/>
            <person name="Lengerova M."/>
            <person name="Obruca S."/>
            <person name="Sedlar K."/>
        </authorList>
    </citation>
    <scope>NUCLEOTIDE SEQUENCE [LARGE SCALE GENOMIC DNA]</scope>
    <source>
        <strain evidence="11 14">CCM 8960</strain>
    </source>
</reference>
<gene>
    <name evidence="11" type="ORF">K3F53_13305</name>
    <name evidence="12" type="ORF">SAMN04489735_10099</name>
</gene>
<dbReference type="GO" id="GO:0045300">
    <property type="term" value="F:stearoyl-[ACP] desaturase activity"/>
    <property type="evidence" value="ECO:0007669"/>
    <property type="project" value="UniProtKB-EC"/>
</dbReference>
<keyword evidence="8" id="KW-0408">Iron</keyword>
<dbReference type="SUPFAM" id="SSF47240">
    <property type="entry name" value="Ferritin-like"/>
    <property type="match status" value="1"/>
</dbReference>
<dbReference type="OrthoDB" id="9772881at2"/>
<dbReference type="EC" id="1.14.19.2" evidence="11"/>
<evidence type="ECO:0000256" key="1">
    <source>
        <dbReference type="ARBA" id="ARBA00001954"/>
    </source>
</evidence>
<comment type="subunit">
    <text evidence="3">Homodimer.</text>
</comment>
<evidence type="ECO:0000313" key="14">
    <source>
        <dbReference type="Proteomes" id="UP000826616"/>
    </source>
</evidence>
<dbReference type="GO" id="GO:0046872">
    <property type="term" value="F:metal ion binding"/>
    <property type="evidence" value="ECO:0007669"/>
    <property type="project" value="UniProtKB-KW"/>
</dbReference>
<evidence type="ECO:0000256" key="5">
    <source>
        <dbReference type="ARBA" id="ARBA00022723"/>
    </source>
</evidence>
<dbReference type="InterPro" id="IPR005067">
    <property type="entry name" value="Fatty_acid_desaturase-2"/>
</dbReference>
<keyword evidence="4" id="KW-0444">Lipid biosynthesis</keyword>
<keyword evidence="10" id="KW-0275">Fatty acid biosynthesis</keyword>
<comment type="cofactor">
    <cofactor evidence="1">
        <name>Fe(2+)</name>
        <dbReference type="ChEBI" id="CHEBI:29033"/>
    </cofactor>
</comment>
<name>A0A1G7Z3J5_ANETH</name>
<keyword evidence="9" id="KW-0443">Lipid metabolism</keyword>
<protein>
    <submittedName>
        <fullName evidence="11">Acyl-ACP desaturase</fullName>
        <ecNumber evidence="11">1.14.19.2</ecNumber>
    </submittedName>
    <submittedName>
        <fullName evidence="12">Acyl-[acyl-carrier-protein] desaturase</fullName>
    </submittedName>
</protein>
<reference evidence="12 13" key="1">
    <citation type="submission" date="2016-10" db="EMBL/GenBank/DDBJ databases">
        <authorList>
            <person name="de Groot N.N."/>
        </authorList>
    </citation>
    <scope>NUCLEOTIDE SEQUENCE [LARGE SCALE GENOMIC DNA]</scope>
    <source>
        <strain evidence="12 13">L 420-91</strain>
    </source>
</reference>
<evidence type="ECO:0000256" key="6">
    <source>
        <dbReference type="ARBA" id="ARBA00022832"/>
    </source>
</evidence>
<evidence type="ECO:0000313" key="12">
    <source>
        <dbReference type="EMBL" id="SDH03165.1"/>
    </source>
</evidence>
<dbReference type="Gene3D" id="1.10.620.20">
    <property type="entry name" value="Ribonucleotide Reductase, subunit A"/>
    <property type="match status" value="1"/>
</dbReference>